<name>A0ABU3VS10_9GAMM</name>
<reference evidence="3 4" key="1">
    <citation type="submission" date="2023-10" db="EMBL/GenBank/DDBJ databases">
        <title>Characteristics and mechanism of a salt-tolerant marine origin heterotrophic nitrifying- aerobic denitrifying bacteria Marinobacter xestospongiae HN1.</title>
        <authorList>
            <person name="Qi R."/>
        </authorList>
    </citation>
    <scope>NUCLEOTIDE SEQUENCE [LARGE SCALE GENOMIC DNA]</scope>
    <source>
        <strain evidence="3 4">HN1</strain>
    </source>
</reference>
<evidence type="ECO:0000259" key="2">
    <source>
        <dbReference type="Pfam" id="PF13466"/>
    </source>
</evidence>
<gene>
    <name evidence="3" type="ORF">RYS15_00150</name>
</gene>
<keyword evidence="4" id="KW-1185">Reference proteome</keyword>
<comment type="caution">
    <text evidence="3">The sequence shown here is derived from an EMBL/GenBank/DDBJ whole genome shotgun (WGS) entry which is preliminary data.</text>
</comment>
<evidence type="ECO:0000313" key="3">
    <source>
        <dbReference type="EMBL" id="MDV2077066.1"/>
    </source>
</evidence>
<evidence type="ECO:0000256" key="1">
    <source>
        <dbReference type="SAM" id="MobiDB-lite"/>
    </source>
</evidence>
<proteinExistence type="predicted"/>
<accession>A0ABU3VS10</accession>
<dbReference type="EMBL" id="JAWIIJ010000001">
    <property type="protein sequence ID" value="MDV2077066.1"/>
    <property type="molecule type" value="Genomic_DNA"/>
</dbReference>
<feature type="domain" description="MlaB-like STAS" evidence="2">
    <location>
        <begin position="15"/>
        <end position="95"/>
    </location>
</feature>
<dbReference type="InterPro" id="IPR058548">
    <property type="entry name" value="MlaB-like_STAS"/>
</dbReference>
<dbReference type="Gene3D" id="3.30.750.24">
    <property type="entry name" value="STAS domain"/>
    <property type="match status" value="1"/>
</dbReference>
<feature type="compositionally biased region" description="Low complexity" evidence="1">
    <location>
        <begin position="103"/>
        <end position="117"/>
    </location>
</feature>
<dbReference type="InterPro" id="IPR036513">
    <property type="entry name" value="STAS_dom_sf"/>
</dbReference>
<dbReference type="RefSeq" id="WP_316972092.1">
    <property type="nucleotide sequence ID" value="NZ_JAWIIJ010000001.1"/>
</dbReference>
<dbReference type="SUPFAM" id="SSF52091">
    <property type="entry name" value="SpoIIaa-like"/>
    <property type="match status" value="1"/>
</dbReference>
<sequence>MTGAACELTGADGALALSGAVTPDAAVALRRDGDARIRQGSGPLALDLAGVTGASSVLLSLLLCWQRLAAERQRPLRFCNAPNDLVALAALGGVDHCLAGLQPDTTPAPATDTASHPADPHPAAG</sequence>
<evidence type="ECO:0000313" key="4">
    <source>
        <dbReference type="Proteomes" id="UP001269819"/>
    </source>
</evidence>
<dbReference type="Proteomes" id="UP001269819">
    <property type="component" value="Unassembled WGS sequence"/>
</dbReference>
<dbReference type="Pfam" id="PF13466">
    <property type="entry name" value="STAS_2"/>
    <property type="match status" value="1"/>
</dbReference>
<feature type="region of interest" description="Disordered" evidence="1">
    <location>
        <begin position="101"/>
        <end position="125"/>
    </location>
</feature>
<organism evidence="3 4">
    <name type="scientific">Marinobacter xestospongiae</name>
    <dbReference type="NCBI Taxonomy" id="994319"/>
    <lineage>
        <taxon>Bacteria</taxon>
        <taxon>Pseudomonadati</taxon>
        <taxon>Pseudomonadota</taxon>
        <taxon>Gammaproteobacteria</taxon>
        <taxon>Pseudomonadales</taxon>
        <taxon>Marinobacteraceae</taxon>
        <taxon>Marinobacter</taxon>
    </lineage>
</organism>
<protein>
    <submittedName>
        <fullName evidence="3">STAS domain-containing protein</fullName>
    </submittedName>
</protein>